<evidence type="ECO:0000313" key="4">
    <source>
        <dbReference type="Proteomes" id="UP000596742"/>
    </source>
</evidence>
<protein>
    <recommendedName>
        <fullName evidence="5">Chitin-binding type-4 domain-containing protein</fullName>
    </recommendedName>
</protein>
<feature type="compositionally biased region" description="Polar residues" evidence="1">
    <location>
        <begin position="265"/>
        <end position="312"/>
    </location>
</feature>
<feature type="compositionally biased region" description="Polar residues" evidence="1">
    <location>
        <begin position="237"/>
        <end position="246"/>
    </location>
</feature>
<feature type="compositionally biased region" description="Low complexity" evidence="1">
    <location>
        <begin position="313"/>
        <end position="361"/>
    </location>
</feature>
<feature type="compositionally biased region" description="Polar residues" evidence="1">
    <location>
        <begin position="379"/>
        <end position="393"/>
    </location>
</feature>
<evidence type="ECO:0000256" key="1">
    <source>
        <dbReference type="SAM" id="MobiDB-lite"/>
    </source>
</evidence>
<dbReference type="AlphaFoldDB" id="A0A8B6DUS5"/>
<organism evidence="3 4">
    <name type="scientific">Mytilus galloprovincialis</name>
    <name type="common">Mediterranean mussel</name>
    <dbReference type="NCBI Taxonomy" id="29158"/>
    <lineage>
        <taxon>Eukaryota</taxon>
        <taxon>Metazoa</taxon>
        <taxon>Spiralia</taxon>
        <taxon>Lophotrochozoa</taxon>
        <taxon>Mollusca</taxon>
        <taxon>Bivalvia</taxon>
        <taxon>Autobranchia</taxon>
        <taxon>Pteriomorphia</taxon>
        <taxon>Mytilida</taxon>
        <taxon>Mytiloidea</taxon>
        <taxon>Mytilidae</taxon>
        <taxon>Mytilinae</taxon>
        <taxon>Mytilus</taxon>
    </lineage>
</organism>
<feature type="chain" id="PRO_5032373643" description="Chitin-binding type-4 domain-containing protein" evidence="2">
    <location>
        <begin position="19"/>
        <end position="532"/>
    </location>
</feature>
<evidence type="ECO:0000256" key="2">
    <source>
        <dbReference type="SAM" id="SignalP"/>
    </source>
</evidence>
<dbReference type="EMBL" id="UYJE01003966">
    <property type="protein sequence ID" value="VDI23770.1"/>
    <property type="molecule type" value="Genomic_DNA"/>
</dbReference>
<dbReference type="Proteomes" id="UP000596742">
    <property type="component" value="Unassembled WGS sequence"/>
</dbReference>
<accession>A0A8B6DUS5</accession>
<proteinExistence type="predicted"/>
<evidence type="ECO:0000313" key="3">
    <source>
        <dbReference type="EMBL" id="VDI23770.1"/>
    </source>
</evidence>
<dbReference type="OrthoDB" id="64893at2759"/>
<feature type="signal peptide" evidence="2">
    <location>
        <begin position="1"/>
        <end position="18"/>
    </location>
</feature>
<comment type="caution">
    <text evidence="3">The sequence shown here is derived from an EMBL/GenBank/DDBJ whole genome shotgun (WGS) entry which is preliminary data.</text>
</comment>
<evidence type="ECO:0008006" key="5">
    <source>
        <dbReference type="Google" id="ProtNLM"/>
    </source>
</evidence>
<gene>
    <name evidence="3" type="ORF">MGAL_10B078950</name>
</gene>
<feature type="compositionally biased region" description="Basic and acidic residues" evidence="1">
    <location>
        <begin position="368"/>
        <end position="378"/>
    </location>
</feature>
<keyword evidence="4" id="KW-1185">Reference proteome</keyword>
<name>A0A8B6DUS5_MYTGA</name>
<sequence length="532" mass="59742">MDKLTIVQFLLCIGTVWGHGRMIEPPMRSSMWRYGFKTPKNYNDNELNCGGFAKMMDDGGRCGPCGDPWISPRNNEAGGKYATGTIARHYATGQIINVTVELTSNHKGYYEFRLCPNNNPSRAVTQECLNRNVLNIMGHGKRYVIDSPDSNLFMEFQLSLPPGLSCSQCVLQWKWRAAQNKGSNGHGGECFGCGPQEHFINCADVSIGSRANVLPLNRPGQRGVFISKTGPKMNVIHSPSKTTSAPKQPVQKVYDASVMEPPVDSYSNNYLPTSSNAQTSNNYQPTRSNAQSSNNYQPTRSNAQSSNTYQPTRSNAQSYNNYRSNNYQPKNSNVQNSNNYQQRNSNTQRSSNTGRRSGTSQNKIYVYQREKSPQEYRNNHQTQRKSFNQHSPISKQVSYDKMLDSKNQITAMVLQYVSSLPMDTAMESGMIECDGFIRPVCKAVPLWNNNRPFDEWCSVLCPTGVCPAAVCSCTCPSKQNNRQNNAQYAHEQQMKCRSMTSFGDQSMDRWCTITCNSYPDNCPSDHCWCDGL</sequence>
<reference evidence="3" key="1">
    <citation type="submission" date="2018-11" db="EMBL/GenBank/DDBJ databases">
        <authorList>
            <person name="Alioto T."/>
            <person name="Alioto T."/>
        </authorList>
    </citation>
    <scope>NUCLEOTIDE SEQUENCE</scope>
</reference>
<feature type="region of interest" description="Disordered" evidence="1">
    <location>
        <begin position="224"/>
        <end position="393"/>
    </location>
</feature>
<keyword evidence="2" id="KW-0732">Signal</keyword>